<dbReference type="InterPro" id="IPR008517">
    <property type="entry name" value="GNA1162-like"/>
</dbReference>
<proteinExistence type="predicted"/>
<reference evidence="1 2" key="1">
    <citation type="journal article" date="2008" name="J. Bacteriol.">
        <title>'Candidatus Cloacamonas acidaminovorans': genome sequence reconstruction provides a first glimpse of a new bacterial division.</title>
        <authorList>
            <person name="Pelletier E."/>
            <person name="Kreimeyer A."/>
            <person name="Bocs S."/>
            <person name="Rouy Z."/>
            <person name="Gyapay G."/>
            <person name="Chouari R."/>
            <person name="Riviere D."/>
            <person name="Ganesan A."/>
            <person name="Daegelen P."/>
            <person name="Sghir A."/>
            <person name="Cohen G.N."/>
            <person name="Medigue C."/>
            <person name="Weissenbach J."/>
            <person name="Le Paslier D."/>
        </authorList>
    </citation>
    <scope>NUCLEOTIDE SEQUENCE [LARGE SCALE GENOMIC DNA]</scope>
    <source>
        <strain evidence="2">Evry</strain>
    </source>
</reference>
<dbReference type="KEGG" id="caci:CLOAM0191"/>
<gene>
    <name evidence="1" type="ordered locus">CLOAM0191</name>
</gene>
<sequence>MKELLMKRIIYLFLFPIVLLYFSGCAYQEYTLLDAYPNLYENPPASILILPPVNKSTAVEAKEYFACSLSEAIGSKGYYTFPVEAVFTVLRDEGLYDTEIYTPELLTNLYKYFQADAVLLTSIEKWDKTWFLTSGNLQIDAKYTLLSTTTGEKIWDFTSHTDVELTSSSDNLLVSMLESAIKTAVEDYFPNCLAANKETMNRGLPYGKHHPLFGTDTAYSIPPGKTVDIKINK</sequence>
<name>B0VF49_CLOAI</name>
<dbReference type="Gene3D" id="3.40.50.10610">
    <property type="entry name" value="ABC-type transport auxiliary lipoprotein component"/>
    <property type="match status" value="1"/>
</dbReference>
<protein>
    <recommendedName>
        <fullName evidence="3">Lipoprotein</fullName>
    </recommendedName>
</protein>
<keyword evidence="2" id="KW-1185">Reference proteome</keyword>
<dbReference type="Proteomes" id="UP000002019">
    <property type="component" value="Chromosome"/>
</dbReference>
<dbReference type="EMBL" id="CU466930">
    <property type="protein sequence ID" value="CAO80101.1"/>
    <property type="molecule type" value="Genomic_DNA"/>
</dbReference>
<evidence type="ECO:0008006" key="3">
    <source>
        <dbReference type="Google" id="ProtNLM"/>
    </source>
</evidence>
<dbReference type="HOGENOM" id="CLU_097432_0_0_0"/>
<evidence type="ECO:0000313" key="2">
    <source>
        <dbReference type="Proteomes" id="UP000002019"/>
    </source>
</evidence>
<accession>B0VF49</accession>
<dbReference type="Pfam" id="PF05643">
    <property type="entry name" value="GNA1162-like"/>
    <property type="match status" value="1"/>
</dbReference>
<evidence type="ECO:0000313" key="1">
    <source>
        <dbReference type="EMBL" id="CAO80101.1"/>
    </source>
</evidence>
<dbReference type="AlphaFoldDB" id="B0VF49"/>
<dbReference type="eggNOG" id="COG4380">
    <property type="taxonomic scope" value="Bacteria"/>
</dbReference>
<dbReference type="STRING" id="459349.CLOAM0191"/>
<organism evidence="1 2">
    <name type="scientific">Cloacimonas acidaminovorans (strain Evry)</name>
    <dbReference type="NCBI Taxonomy" id="459349"/>
    <lineage>
        <taxon>Bacteria</taxon>
        <taxon>Pseudomonadati</taxon>
        <taxon>Candidatus Cloacimonadota</taxon>
        <taxon>Candidatus Cloacimonadia</taxon>
        <taxon>Candidatus Cloacimonadales</taxon>
        <taxon>Candidatus Cloacimonadaceae</taxon>
        <taxon>Candidatus Cloacimonas</taxon>
    </lineage>
</organism>